<dbReference type="AlphaFoldDB" id="A0A1X7KSN4"/>
<reference evidence="1 2" key="1">
    <citation type="submission" date="2017-04" db="EMBL/GenBank/DDBJ databases">
        <authorList>
            <person name="Afonso C.L."/>
            <person name="Miller P.J."/>
            <person name="Scott M.A."/>
            <person name="Spackman E."/>
            <person name="Goraichik I."/>
            <person name="Dimitrov K.M."/>
            <person name="Suarez D.L."/>
            <person name="Swayne D.E."/>
        </authorList>
    </citation>
    <scope>NUCLEOTIDE SEQUENCE [LARGE SCALE GENOMIC DNA]</scope>
    <source>
        <strain evidence="1 2">11</strain>
    </source>
</reference>
<evidence type="ECO:0000313" key="2">
    <source>
        <dbReference type="Proteomes" id="UP000193834"/>
    </source>
</evidence>
<organism evidence="1 2">
    <name type="scientific">Paenibacillus aquistagni</name>
    <dbReference type="NCBI Taxonomy" id="1852522"/>
    <lineage>
        <taxon>Bacteria</taxon>
        <taxon>Bacillati</taxon>
        <taxon>Bacillota</taxon>
        <taxon>Bacilli</taxon>
        <taxon>Bacillales</taxon>
        <taxon>Paenibacillaceae</taxon>
        <taxon>Paenibacillus</taxon>
    </lineage>
</organism>
<dbReference type="Proteomes" id="UP000193834">
    <property type="component" value="Unassembled WGS sequence"/>
</dbReference>
<protein>
    <submittedName>
        <fullName evidence="1">Uncharacterized protein</fullName>
    </submittedName>
</protein>
<proteinExistence type="predicted"/>
<sequence>MSPYKQWGSGAKKSVMIFTGKHSSPRFLDCGAVHCPFNARYRLFLFFYKTITNIF</sequence>
<keyword evidence="2" id="KW-1185">Reference proteome</keyword>
<evidence type="ECO:0000313" key="1">
    <source>
        <dbReference type="EMBL" id="SMG44586.1"/>
    </source>
</evidence>
<name>A0A1X7KSN4_9BACL</name>
<gene>
    <name evidence="1" type="ORF">SAMN06295960_2674</name>
</gene>
<accession>A0A1X7KSN4</accession>
<dbReference type="EMBL" id="FXAZ01000003">
    <property type="protein sequence ID" value="SMG44586.1"/>
    <property type="molecule type" value="Genomic_DNA"/>
</dbReference>